<dbReference type="GO" id="GO:0005634">
    <property type="term" value="C:nucleus"/>
    <property type="evidence" value="ECO:0007669"/>
    <property type="project" value="InterPro"/>
</dbReference>
<name>A0A2P6TV27_CHLSO</name>
<evidence type="ECO:0000313" key="7">
    <source>
        <dbReference type="EMBL" id="PRW57919.1"/>
    </source>
</evidence>
<dbReference type="STRING" id="3076.A0A2P6TV27"/>
<evidence type="ECO:0000256" key="4">
    <source>
        <dbReference type="RuleBase" id="RU003876"/>
    </source>
</evidence>
<dbReference type="InterPro" id="IPR011992">
    <property type="entry name" value="EF-hand-dom_pair"/>
</dbReference>
<evidence type="ECO:0000256" key="3">
    <source>
        <dbReference type="ARBA" id="ARBA00023186"/>
    </source>
</evidence>
<keyword evidence="2" id="KW-0106">Calcium</keyword>
<evidence type="ECO:0000259" key="6">
    <source>
        <dbReference type="PROSITE" id="PS50222"/>
    </source>
</evidence>
<evidence type="ECO:0000256" key="2">
    <source>
        <dbReference type="ARBA" id="ARBA00022837"/>
    </source>
</evidence>
<dbReference type="GO" id="GO:0042393">
    <property type="term" value="F:histone binding"/>
    <property type="evidence" value="ECO:0007669"/>
    <property type="project" value="UniProtKB-ARBA"/>
</dbReference>
<feature type="region of interest" description="Disordered" evidence="5">
    <location>
        <begin position="105"/>
        <end position="125"/>
    </location>
</feature>
<feature type="region of interest" description="Disordered" evidence="5">
    <location>
        <begin position="332"/>
        <end position="404"/>
    </location>
</feature>
<dbReference type="InterPro" id="IPR002048">
    <property type="entry name" value="EF_hand_dom"/>
</dbReference>
<feature type="compositionally biased region" description="Acidic residues" evidence="5">
    <location>
        <begin position="332"/>
        <end position="367"/>
    </location>
</feature>
<dbReference type="EMBL" id="LHPG02000006">
    <property type="protein sequence ID" value="PRW57919.1"/>
    <property type="molecule type" value="Genomic_DNA"/>
</dbReference>
<comment type="caution">
    <text evidence="7">The sequence shown here is derived from an EMBL/GenBank/DDBJ whole genome shotgun (WGS) entry which is preliminary data.</text>
</comment>
<dbReference type="GO" id="GO:0000724">
    <property type="term" value="P:double-strand break repair via homologous recombination"/>
    <property type="evidence" value="ECO:0007669"/>
    <property type="project" value="UniProtKB-ARBA"/>
</dbReference>
<keyword evidence="3" id="KW-0143">Chaperone</keyword>
<proteinExistence type="inferred from homology"/>
<evidence type="ECO:0000256" key="5">
    <source>
        <dbReference type="SAM" id="MobiDB-lite"/>
    </source>
</evidence>
<evidence type="ECO:0000256" key="1">
    <source>
        <dbReference type="ARBA" id="ARBA00009947"/>
    </source>
</evidence>
<dbReference type="InterPro" id="IPR002164">
    <property type="entry name" value="NAP_family"/>
</dbReference>
<dbReference type="GO" id="GO:0005509">
    <property type="term" value="F:calcium ion binding"/>
    <property type="evidence" value="ECO:0007669"/>
    <property type="project" value="InterPro"/>
</dbReference>
<feature type="domain" description="EF-hand" evidence="6">
    <location>
        <begin position="422"/>
        <end position="457"/>
    </location>
</feature>
<dbReference type="Gene3D" id="3.30.1120.90">
    <property type="entry name" value="Nucleosome assembly protein"/>
    <property type="match status" value="1"/>
</dbReference>
<dbReference type="Proteomes" id="UP000239899">
    <property type="component" value="Unassembled WGS sequence"/>
</dbReference>
<protein>
    <submittedName>
        <fullName evidence="7">Nucleosome chromatin assembly complex isoform C</fullName>
    </submittedName>
</protein>
<dbReference type="AlphaFoldDB" id="A0A2P6TV27"/>
<dbReference type="SUPFAM" id="SSF47473">
    <property type="entry name" value="EF-hand"/>
    <property type="match status" value="1"/>
</dbReference>
<dbReference type="GO" id="GO:0006334">
    <property type="term" value="P:nucleosome assembly"/>
    <property type="evidence" value="ECO:0007669"/>
    <property type="project" value="InterPro"/>
</dbReference>
<organism evidence="7 8">
    <name type="scientific">Chlorella sorokiniana</name>
    <name type="common">Freshwater green alga</name>
    <dbReference type="NCBI Taxonomy" id="3076"/>
    <lineage>
        <taxon>Eukaryota</taxon>
        <taxon>Viridiplantae</taxon>
        <taxon>Chlorophyta</taxon>
        <taxon>core chlorophytes</taxon>
        <taxon>Trebouxiophyceae</taxon>
        <taxon>Chlorellales</taxon>
        <taxon>Chlorellaceae</taxon>
        <taxon>Chlorella clade</taxon>
        <taxon>Chlorella</taxon>
    </lineage>
</organism>
<dbReference type="InterPro" id="IPR018247">
    <property type="entry name" value="EF_Hand_1_Ca_BS"/>
</dbReference>
<dbReference type="PANTHER" id="PTHR11875">
    <property type="entry name" value="TESTIS-SPECIFIC Y-ENCODED PROTEIN"/>
    <property type="match status" value="1"/>
</dbReference>
<dbReference type="Gene3D" id="1.10.238.10">
    <property type="entry name" value="EF-hand"/>
    <property type="match status" value="1"/>
</dbReference>
<gene>
    <name evidence="7" type="ORF">C2E21_3704</name>
</gene>
<dbReference type="InterPro" id="IPR037231">
    <property type="entry name" value="NAP-like_sf"/>
</dbReference>
<dbReference type="PROSITE" id="PS00018">
    <property type="entry name" value="EF_HAND_1"/>
    <property type="match status" value="1"/>
</dbReference>
<comment type="similarity">
    <text evidence="1 4">Belongs to the nucleosome assembly protein (NAP) family.</text>
</comment>
<dbReference type="Gene3D" id="1.20.5.1500">
    <property type="match status" value="1"/>
</dbReference>
<dbReference type="PROSITE" id="PS50222">
    <property type="entry name" value="EF_HAND_2"/>
    <property type="match status" value="1"/>
</dbReference>
<dbReference type="OrthoDB" id="27325at2759"/>
<sequence length="567" mass="62796">MAPKRGEQPDEEFNVPPEVLQQLMAGGGNAGLVQALQRGLANMLGQSSGFIESLPVPVQTRISYLKELDGERAELYERYREERRALEERYDALYAPIYAKRSDVINGRQEAPENETDEGKAAAAAEAGEVPAGIPDFWMVAIRNALEEEAVTEKDAQVLSYCTDVRCERFHDEDGDEGFKLIFAFKENPFFSDAELWKSYYMGDDDDLMLKKVETSGVSWKSGKDVPDVSSGVSWKSGKDVTVKVLKKKPKPGAKSSGKPQTKTEPVESFFRWFTEVPEVPDEEEEAELSQEELEALQEDMQADFEVAEMIKEKVIPEATAWFTGEALMEFEGDDDEEEDEDEDEEEGDEDEEEEEEEEEEESEDEGDAKPKRMPAAAQDAKEQPQECKQQPGLRRPTPAGNNLVSSKELEDWLNAQGLVVVYQTEFDILFQSYDKDKDDHLNVTEFGQMMNDMVTPLPPSKFEHVWTIISGVSFCVLLVLGCCAKCCEGCNPPSFSWRSSSRPSPVYRFDMPVPAAAATAEAPVPAAAATAEAPVPAHTAVVCLPGSGSSDLEKGEAAAATELARV</sequence>
<accession>A0A2P6TV27</accession>
<dbReference type="Pfam" id="PF00956">
    <property type="entry name" value="NAP"/>
    <property type="match status" value="1"/>
</dbReference>
<dbReference type="SUPFAM" id="SSF143113">
    <property type="entry name" value="NAP-like"/>
    <property type="match status" value="1"/>
</dbReference>
<reference evidence="7 8" key="1">
    <citation type="journal article" date="2018" name="Plant J.">
        <title>Genome sequences of Chlorella sorokiniana UTEX 1602 and Micractinium conductrix SAG 241.80: implications to maltose excretion by a green alga.</title>
        <authorList>
            <person name="Arriola M.B."/>
            <person name="Velmurugan N."/>
            <person name="Zhang Y."/>
            <person name="Plunkett M.H."/>
            <person name="Hondzo H."/>
            <person name="Barney B.M."/>
        </authorList>
    </citation>
    <scope>NUCLEOTIDE SEQUENCE [LARGE SCALE GENOMIC DNA]</scope>
    <source>
        <strain evidence="8">UTEX 1602</strain>
    </source>
</reference>
<evidence type="ECO:0000313" key="8">
    <source>
        <dbReference type="Proteomes" id="UP000239899"/>
    </source>
</evidence>
<keyword evidence="8" id="KW-1185">Reference proteome</keyword>